<protein>
    <submittedName>
        <fullName evidence="3">Uncharacterized protein</fullName>
    </submittedName>
</protein>
<evidence type="ECO:0000256" key="1">
    <source>
        <dbReference type="SAM" id="MobiDB-lite"/>
    </source>
</evidence>
<evidence type="ECO:0000256" key="2">
    <source>
        <dbReference type="SAM" id="Phobius"/>
    </source>
</evidence>
<gene>
    <name evidence="3" type="ORF">LCMAC103_00050</name>
</gene>
<organism evidence="3">
    <name type="scientific">Marseillevirus LCMAC103</name>
    <dbReference type="NCBI Taxonomy" id="2506604"/>
    <lineage>
        <taxon>Viruses</taxon>
        <taxon>Varidnaviria</taxon>
        <taxon>Bamfordvirae</taxon>
        <taxon>Nucleocytoviricota</taxon>
        <taxon>Megaviricetes</taxon>
        <taxon>Pimascovirales</taxon>
        <taxon>Pimascovirales incertae sedis</taxon>
        <taxon>Marseilleviridae</taxon>
    </lineage>
</organism>
<reference evidence="3" key="1">
    <citation type="journal article" date="2019" name="MBio">
        <title>Virus Genomes from Deep Sea Sediments Expand the Ocean Megavirome and Support Independent Origins of Viral Gigantism.</title>
        <authorList>
            <person name="Backstrom D."/>
            <person name="Yutin N."/>
            <person name="Jorgensen S.L."/>
            <person name="Dharamshi J."/>
            <person name="Homa F."/>
            <person name="Zaremba-Niedwiedzka K."/>
            <person name="Spang A."/>
            <person name="Wolf Y.I."/>
            <person name="Koonin E.V."/>
            <person name="Ettema T.J."/>
        </authorList>
    </citation>
    <scope>NUCLEOTIDE SEQUENCE</scope>
</reference>
<accession>A0A481YVZ9</accession>
<feature type="region of interest" description="Disordered" evidence="1">
    <location>
        <begin position="1"/>
        <end position="21"/>
    </location>
</feature>
<feature type="transmembrane region" description="Helical" evidence="2">
    <location>
        <begin position="29"/>
        <end position="45"/>
    </location>
</feature>
<keyword evidence="2" id="KW-0812">Transmembrane</keyword>
<proteinExistence type="predicted"/>
<dbReference type="EMBL" id="MK500335">
    <property type="protein sequence ID" value="QBK86676.1"/>
    <property type="molecule type" value="Genomic_DNA"/>
</dbReference>
<keyword evidence="2" id="KW-0472">Membrane</keyword>
<keyword evidence="2" id="KW-1133">Transmembrane helix</keyword>
<name>A0A481YVZ9_9VIRU</name>
<evidence type="ECO:0000313" key="3">
    <source>
        <dbReference type="EMBL" id="QBK86676.1"/>
    </source>
</evidence>
<sequence>MKLFATEKGWTRPETRKSTPASRRTFRRLEKLAAIAVIVMVIVVLCL</sequence>